<evidence type="ECO:0000313" key="7">
    <source>
        <dbReference type="EMBL" id="CEF98069.1"/>
    </source>
</evidence>
<feature type="compositionally biased region" description="Low complexity" evidence="5">
    <location>
        <begin position="41"/>
        <end position="60"/>
    </location>
</feature>
<reference evidence="8" key="1">
    <citation type="journal article" date="2006" name="Proc. Natl. Acad. Sci. U.S.A.">
        <title>Genome analysis of the smallest free-living eukaryote Ostreococcus tauri unveils many unique features.</title>
        <authorList>
            <person name="Derelle E."/>
            <person name="Ferraz C."/>
            <person name="Rombauts S."/>
            <person name="Rouze P."/>
            <person name="Worden A.Z."/>
            <person name="Robbens S."/>
            <person name="Partensky F."/>
            <person name="Degroeve S."/>
            <person name="Echeynie S."/>
            <person name="Cooke R."/>
            <person name="Saeys Y."/>
            <person name="Wuyts J."/>
            <person name="Jabbari K."/>
            <person name="Bowler C."/>
            <person name="Panaud O."/>
            <person name="Piegu B."/>
            <person name="Ball S.G."/>
            <person name="Ral J.-P."/>
            <person name="Bouget F.-Y."/>
            <person name="Piganeau G."/>
            <person name="De Baets B."/>
            <person name="Picard A."/>
            <person name="Delseny M."/>
            <person name="Demaille J."/>
            <person name="Van de Peer Y."/>
            <person name="Moreau H."/>
        </authorList>
    </citation>
    <scope>NUCLEOTIDE SEQUENCE [LARGE SCALE GENOMIC DNA]</scope>
    <source>
        <strain evidence="8">OTTH 0595 / CCAP 157/2 / RCC745</strain>
    </source>
</reference>
<feature type="compositionally biased region" description="Acidic residues" evidence="5">
    <location>
        <begin position="291"/>
        <end position="305"/>
    </location>
</feature>
<evidence type="ECO:0000256" key="1">
    <source>
        <dbReference type="ARBA" id="ARBA00022723"/>
    </source>
</evidence>
<dbReference type="GO" id="GO:0008270">
    <property type="term" value="F:zinc ion binding"/>
    <property type="evidence" value="ECO:0007669"/>
    <property type="project" value="UniProtKB-KW"/>
</dbReference>
<dbReference type="GeneID" id="9835164"/>
<feature type="compositionally biased region" description="Basic residues" evidence="5">
    <location>
        <begin position="336"/>
        <end position="350"/>
    </location>
</feature>
<dbReference type="PROSITE" id="PS50199">
    <property type="entry name" value="ZF_RANBP2_2"/>
    <property type="match status" value="1"/>
</dbReference>
<reference evidence="7 8" key="2">
    <citation type="journal article" date="2014" name="BMC Genomics">
        <title>An improved genome of the model marine alga Ostreococcus tauri unfolds by assessing Illumina de novo assemblies.</title>
        <authorList>
            <person name="Blanc-Mathieu R."/>
            <person name="Verhelst B."/>
            <person name="Derelle E."/>
            <person name="Rombauts S."/>
            <person name="Bouget F.Y."/>
            <person name="Carre I."/>
            <person name="Chateau A."/>
            <person name="Eyre-Walker A."/>
            <person name="Grimsley N."/>
            <person name="Moreau H."/>
            <person name="Piegu B."/>
            <person name="Rivals E."/>
            <person name="Schackwitz W."/>
            <person name="Van de Peer Y."/>
            <person name="Piganeau G."/>
        </authorList>
    </citation>
    <scope>NUCLEOTIDE SEQUENCE [LARGE SCALE GENOMIC DNA]</scope>
    <source>
        <strain evidence="8">OTTH 0595 / CCAP 157/2 / RCC745</strain>
    </source>
</reference>
<feature type="compositionally biased region" description="Basic and acidic residues" evidence="5">
    <location>
        <begin position="61"/>
        <end position="105"/>
    </location>
</feature>
<dbReference type="SMART" id="SM00547">
    <property type="entry name" value="ZnF_RBZ"/>
    <property type="match status" value="1"/>
</dbReference>
<dbReference type="Gene3D" id="4.10.1060.10">
    <property type="entry name" value="Zinc finger, RanBP2-type"/>
    <property type="match status" value="1"/>
</dbReference>
<dbReference type="RefSeq" id="XP_003079463.2">
    <property type="nucleotide sequence ID" value="XM_003079415.2"/>
</dbReference>
<evidence type="ECO:0000256" key="3">
    <source>
        <dbReference type="ARBA" id="ARBA00022833"/>
    </source>
</evidence>
<dbReference type="AlphaFoldDB" id="A0A090M7I4"/>
<feature type="region of interest" description="Disordered" evidence="5">
    <location>
        <begin position="281"/>
        <end position="361"/>
    </location>
</feature>
<organism evidence="7 8">
    <name type="scientific">Ostreococcus tauri</name>
    <name type="common">Marine green alga</name>
    <dbReference type="NCBI Taxonomy" id="70448"/>
    <lineage>
        <taxon>Eukaryota</taxon>
        <taxon>Viridiplantae</taxon>
        <taxon>Chlorophyta</taxon>
        <taxon>Mamiellophyceae</taxon>
        <taxon>Mamiellales</taxon>
        <taxon>Bathycoccaceae</taxon>
        <taxon>Ostreococcus</taxon>
    </lineage>
</organism>
<dbReference type="InterPro" id="IPR001876">
    <property type="entry name" value="Znf_RanBP2"/>
</dbReference>
<evidence type="ECO:0000256" key="2">
    <source>
        <dbReference type="ARBA" id="ARBA00022771"/>
    </source>
</evidence>
<dbReference type="PROSITE" id="PS01358">
    <property type="entry name" value="ZF_RANBP2_1"/>
    <property type="match status" value="1"/>
</dbReference>
<accession>A0A090M7I4</accession>
<dbReference type="OrthoDB" id="448399at2759"/>
<keyword evidence="8" id="KW-1185">Reference proteome</keyword>
<dbReference type="Proteomes" id="UP000009170">
    <property type="component" value="Unassembled WGS sequence"/>
</dbReference>
<evidence type="ECO:0000256" key="5">
    <source>
        <dbReference type="SAM" id="MobiDB-lite"/>
    </source>
</evidence>
<feature type="compositionally biased region" description="Low complexity" evidence="5">
    <location>
        <begin position="313"/>
        <end position="325"/>
    </location>
</feature>
<protein>
    <submittedName>
        <fullName evidence="7">Zinc finger, RanBP2-type</fullName>
    </submittedName>
</protein>
<keyword evidence="3" id="KW-0862">Zinc</keyword>
<dbReference type="EMBL" id="CAID01000005">
    <property type="protein sequence ID" value="CEF98069.1"/>
    <property type="molecule type" value="Genomic_DNA"/>
</dbReference>
<evidence type="ECO:0000256" key="4">
    <source>
        <dbReference type="PROSITE-ProRule" id="PRU00322"/>
    </source>
</evidence>
<feature type="compositionally biased region" description="Low complexity" evidence="5">
    <location>
        <begin position="1"/>
        <end position="30"/>
    </location>
</feature>
<gene>
    <name evidence="7" type="ORF">OT_ostta05g03560</name>
</gene>
<dbReference type="InParanoid" id="A0A090M7I4"/>
<sequence length="361" mass="38715">MATTATATALEGTTAVMETTTVHATGATETPATRSHVSPFAKARAARAAAGTTTTTTIEAVAKETAKVENLATEKKKETKTEKETAKVETLATEKKETKTEKETETASTAQKTSAQQSDAHLRPTQKTSGQKGGKMSGAGAKKRKDGGGKQKNQTQKKQKIGDANAKFTKKDWTCSKCSYTNYSKNKECRKCKTSKPVKSGRNAAEEYLAAWAIMEKTEVEPIHHEYLLKQVGMLNELREEFFEFFVQYCASMVGDRRKRMRRSAIKAHIRMTQVVDALANKDVSQGGSDSDGDGESESGSESEEDKNPSEVPTDTTMTDATPAAELAVAPSQGAKKNKSRGNRGGKRGRGGAGGATKAAT</sequence>
<name>A0A090M7I4_OSTTA</name>
<feature type="region of interest" description="Disordered" evidence="5">
    <location>
        <begin position="1"/>
        <end position="163"/>
    </location>
</feature>
<feature type="domain" description="RanBP2-type" evidence="6">
    <location>
        <begin position="169"/>
        <end position="198"/>
    </location>
</feature>
<keyword evidence="1" id="KW-0479">Metal-binding</keyword>
<dbReference type="InterPro" id="IPR036443">
    <property type="entry name" value="Znf_RanBP2_sf"/>
</dbReference>
<dbReference type="KEGG" id="ota:OT_ostta05g03560"/>
<keyword evidence="2 4" id="KW-0863">Zinc-finger</keyword>
<dbReference type="SUPFAM" id="SSF90209">
    <property type="entry name" value="Ran binding protein zinc finger-like"/>
    <property type="match status" value="1"/>
</dbReference>
<proteinExistence type="predicted"/>
<evidence type="ECO:0000313" key="8">
    <source>
        <dbReference type="Proteomes" id="UP000009170"/>
    </source>
</evidence>
<comment type="caution">
    <text evidence="7">The sequence shown here is derived from an EMBL/GenBank/DDBJ whole genome shotgun (WGS) entry which is preliminary data.</text>
</comment>
<evidence type="ECO:0000259" key="6">
    <source>
        <dbReference type="PROSITE" id="PS50199"/>
    </source>
</evidence>